<keyword evidence="5 6" id="KW-0472">Membrane</keyword>
<feature type="transmembrane region" description="Helical" evidence="6">
    <location>
        <begin position="12"/>
        <end position="34"/>
    </location>
</feature>
<feature type="domain" description="Cytochrome b561 bacterial/Ni-hydrogenase" evidence="7">
    <location>
        <begin position="12"/>
        <end position="173"/>
    </location>
</feature>
<feature type="transmembrane region" description="Helical" evidence="6">
    <location>
        <begin position="139"/>
        <end position="161"/>
    </location>
</feature>
<comment type="subcellular location">
    <subcellularLocation>
        <location evidence="1">Cell membrane</location>
        <topology evidence="1">Multi-pass membrane protein</topology>
    </subcellularLocation>
</comment>
<dbReference type="Pfam" id="PF01292">
    <property type="entry name" value="Ni_hydr_CYTB"/>
    <property type="match status" value="1"/>
</dbReference>
<sequence length="179" mass="20482">MSRTKQDTVRIWHPLIRVIHWWLVAAFVANYFLLEAGSQIHQWVGYSAVTAIVIRIIWGFFGKGYGSFRQVDLTREAFEEHLTHLKQRNIPAQSGHNPVGWLMIFVVIVLFVALGITGFMMEEIDAFFGNATLELIHEWLAHSLYVAALIHIFAVLTVGWIGRIQLIRPMLTGKRQSKG</sequence>
<dbReference type="InterPro" id="IPR051542">
    <property type="entry name" value="Hydrogenase_cytochrome"/>
</dbReference>
<dbReference type="SUPFAM" id="SSF81342">
    <property type="entry name" value="Transmembrane di-heme cytochromes"/>
    <property type="match status" value="1"/>
</dbReference>
<keyword evidence="2" id="KW-1003">Cell membrane</keyword>
<evidence type="ECO:0000259" key="7">
    <source>
        <dbReference type="Pfam" id="PF01292"/>
    </source>
</evidence>
<accession>A0A432YQF6</accession>
<evidence type="ECO:0000313" key="9">
    <source>
        <dbReference type="Proteomes" id="UP000288259"/>
    </source>
</evidence>
<dbReference type="PANTHER" id="PTHR30485">
    <property type="entry name" value="NI/FE-HYDROGENASE 1 B-TYPE CYTOCHROME SUBUNIT"/>
    <property type="match status" value="1"/>
</dbReference>
<evidence type="ECO:0000256" key="2">
    <source>
        <dbReference type="ARBA" id="ARBA00022475"/>
    </source>
</evidence>
<dbReference type="EMBL" id="PIPY01000001">
    <property type="protein sequence ID" value="RUO63641.1"/>
    <property type="molecule type" value="Genomic_DNA"/>
</dbReference>
<keyword evidence="4 6" id="KW-1133">Transmembrane helix</keyword>
<gene>
    <name evidence="8" type="ORF">CWI71_00830</name>
</gene>
<evidence type="ECO:0000256" key="6">
    <source>
        <dbReference type="SAM" id="Phobius"/>
    </source>
</evidence>
<keyword evidence="9" id="KW-1185">Reference proteome</keyword>
<feature type="transmembrane region" description="Helical" evidence="6">
    <location>
        <begin position="40"/>
        <end position="61"/>
    </location>
</feature>
<dbReference type="InterPro" id="IPR016174">
    <property type="entry name" value="Di-haem_cyt_TM"/>
</dbReference>
<dbReference type="GO" id="GO:0005886">
    <property type="term" value="C:plasma membrane"/>
    <property type="evidence" value="ECO:0007669"/>
    <property type="project" value="UniProtKB-SubCell"/>
</dbReference>
<dbReference type="OrthoDB" id="196472at2"/>
<comment type="caution">
    <text evidence="8">The sequence shown here is derived from an EMBL/GenBank/DDBJ whole genome shotgun (WGS) entry which is preliminary data.</text>
</comment>
<dbReference type="PANTHER" id="PTHR30485:SF2">
    <property type="entry name" value="BLL0597 PROTEIN"/>
    <property type="match status" value="1"/>
</dbReference>
<protein>
    <submittedName>
        <fullName evidence="8">Cytochrome B</fullName>
    </submittedName>
</protein>
<dbReference type="AlphaFoldDB" id="A0A432YQF6"/>
<evidence type="ECO:0000256" key="1">
    <source>
        <dbReference type="ARBA" id="ARBA00004651"/>
    </source>
</evidence>
<evidence type="ECO:0000256" key="5">
    <source>
        <dbReference type="ARBA" id="ARBA00023136"/>
    </source>
</evidence>
<keyword evidence="3 6" id="KW-0812">Transmembrane</keyword>
<reference evidence="9" key="1">
    <citation type="journal article" date="2018" name="Front. Microbiol.">
        <title>Genome-Based Analysis Reveals the Taxonomy and Diversity of the Family Idiomarinaceae.</title>
        <authorList>
            <person name="Liu Y."/>
            <person name="Lai Q."/>
            <person name="Shao Z."/>
        </authorList>
    </citation>
    <scope>NUCLEOTIDE SEQUENCE [LARGE SCALE GENOMIC DNA]</scope>
    <source>
        <strain evidence="9">CVS-6</strain>
    </source>
</reference>
<dbReference type="GO" id="GO:0022904">
    <property type="term" value="P:respiratory electron transport chain"/>
    <property type="evidence" value="ECO:0007669"/>
    <property type="project" value="InterPro"/>
</dbReference>
<dbReference type="Gene3D" id="1.20.950.20">
    <property type="entry name" value="Transmembrane di-heme cytochromes, Chain C"/>
    <property type="match status" value="1"/>
</dbReference>
<evidence type="ECO:0000313" key="8">
    <source>
        <dbReference type="EMBL" id="RUO63641.1"/>
    </source>
</evidence>
<proteinExistence type="predicted"/>
<feature type="transmembrane region" description="Helical" evidence="6">
    <location>
        <begin position="99"/>
        <end position="119"/>
    </location>
</feature>
<evidence type="ECO:0000256" key="4">
    <source>
        <dbReference type="ARBA" id="ARBA00022989"/>
    </source>
</evidence>
<dbReference type="GO" id="GO:0020037">
    <property type="term" value="F:heme binding"/>
    <property type="evidence" value="ECO:0007669"/>
    <property type="project" value="TreeGrafter"/>
</dbReference>
<evidence type="ECO:0000256" key="3">
    <source>
        <dbReference type="ARBA" id="ARBA00022692"/>
    </source>
</evidence>
<dbReference type="RefSeq" id="WP_126753350.1">
    <property type="nucleotide sequence ID" value="NZ_PIPY01000001.1"/>
</dbReference>
<dbReference type="InterPro" id="IPR011577">
    <property type="entry name" value="Cyt_b561_bac/Ni-Hgenase"/>
</dbReference>
<dbReference type="Proteomes" id="UP000288259">
    <property type="component" value="Unassembled WGS sequence"/>
</dbReference>
<dbReference type="GO" id="GO:0009055">
    <property type="term" value="F:electron transfer activity"/>
    <property type="evidence" value="ECO:0007669"/>
    <property type="project" value="InterPro"/>
</dbReference>
<organism evidence="8 9">
    <name type="scientific">Pseudidiomarina insulisalsae</name>
    <dbReference type="NCBI Taxonomy" id="575789"/>
    <lineage>
        <taxon>Bacteria</taxon>
        <taxon>Pseudomonadati</taxon>
        <taxon>Pseudomonadota</taxon>
        <taxon>Gammaproteobacteria</taxon>
        <taxon>Alteromonadales</taxon>
        <taxon>Idiomarinaceae</taxon>
        <taxon>Pseudidiomarina</taxon>
    </lineage>
</organism>
<name>A0A432YQF6_9GAMM</name>